<proteinExistence type="inferred from homology"/>
<dbReference type="CDD" id="cd16143">
    <property type="entry name" value="ARS_like"/>
    <property type="match status" value="1"/>
</dbReference>
<dbReference type="Pfam" id="PF00884">
    <property type="entry name" value="Sulfatase"/>
    <property type="match status" value="1"/>
</dbReference>
<dbReference type="PANTHER" id="PTHR42693:SF53">
    <property type="entry name" value="ENDO-4-O-SULFATASE"/>
    <property type="match status" value="1"/>
</dbReference>
<keyword evidence="7" id="KW-1185">Reference proteome</keyword>
<keyword evidence="2" id="KW-0479">Metal-binding</keyword>
<dbReference type="InterPro" id="IPR000917">
    <property type="entry name" value="Sulfatase_N"/>
</dbReference>
<name>A0A3N0F4P3_SINP1</name>
<dbReference type="GO" id="GO:0046872">
    <property type="term" value="F:metal ion binding"/>
    <property type="evidence" value="ECO:0007669"/>
    <property type="project" value="UniProtKB-KW"/>
</dbReference>
<dbReference type="PANTHER" id="PTHR42693">
    <property type="entry name" value="ARYLSULFATASE FAMILY MEMBER"/>
    <property type="match status" value="1"/>
</dbReference>
<evidence type="ECO:0000313" key="7">
    <source>
        <dbReference type="Proteomes" id="UP000267469"/>
    </source>
</evidence>
<dbReference type="EMBL" id="RJTM01000002">
    <property type="protein sequence ID" value="RNL95128.1"/>
    <property type="molecule type" value="Genomic_DNA"/>
</dbReference>
<dbReference type="PROSITE" id="PS00523">
    <property type="entry name" value="SULFATASE_1"/>
    <property type="match status" value="1"/>
</dbReference>
<keyword evidence="3" id="KW-0378">Hydrolase</keyword>
<evidence type="ECO:0000259" key="5">
    <source>
        <dbReference type="Pfam" id="PF00884"/>
    </source>
</evidence>
<dbReference type="Gene3D" id="3.30.1120.10">
    <property type="match status" value="1"/>
</dbReference>
<gene>
    <name evidence="6" type="ORF">ED312_00570</name>
</gene>
<dbReference type="InterPro" id="IPR050738">
    <property type="entry name" value="Sulfatase"/>
</dbReference>
<feature type="domain" description="Sulfatase N-terminal" evidence="5">
    <location>
        <begin position="54"/>
        <end position="452"/>
    </location>
</feature>
<evidence type="ECO:0000256" key="4">
    <source>
        <dbReference type="ARBA" id="ARBA00022837"/>
    </source>
</evidence>
<evidence type="ECO:0000256" key="3">
    <source>
        <dbReference type="ARBA" id="ARBA00022801"/>
    </source>
</evidence>
<dbReference type="Proteomes" id="UP000267469">
    <property type="component" value="Unassembled WGS sequence"/>
</dbReference>
<evidence type="ECO:0000313" key="6">
    <source>
        <dbReference type="EMBL" id="RNL95128.1"/>
    </source>
</evidence>
<reference evidence="6 7" key="1">
    <citation type="submission" date="2018-10" db="EMBL/GenBank/DDBJ databases">
        <title>Sinomicrobium pectinilyticum sp. nov., a pectinase-producing bacterium isolated from alkaline and saline soil, and emended description of the genus Sinomicrobium.</title>
        <authorList>
            <person name="Cheng B."/>
            <person name="Li C."/>
            <person name="Lai Q."/>
            <person name="Du M."/>
            <person name="Shao Z."/>
            <person name="Xu P."/>
            <person name="Yang C."/>
        </authorList>
    </citation>
    <scope>NUCLEOTIDE SEQUENCE [LARGE SCALE GENOMIC DNA]</scope>
    <source>
        <strain evidence="6 7">5DNS001</strain>
    </source>
</reference>
<comment type="similarity">
    <text evidence="1">Belongs to the sulfatase family.</text>
</comment>
<sequence length="566" mass="62600">MIKSGFMKNKEAHLFAGIYGGKSGLLKITRIALFWVLCVTGTNANAQVKEKQPPNVVFILADDVGYADLGVYGGKVPTPNIDRLAKQGMRFTDAHAPAALCAPSRFSLLTGSYPYRNGRPGGSWDVNNSSAFSHNGDRTEAGRHITVGEVMQNAGYRTAFFGKMHLGGDVYDKEGNLIREKAKLNTMDYSRGVDDNLNDHGFDYWLGLLSGIQHEPYAYFENGRFRPVNPDNPADNTSTRLLNNGFYRVSDNGLSEIVEAGRVPARGDVDYDSSQAGIILTNGATDFIDRHLRENEKTGENRPFMLYFSSQAIHVPHSPPFDFDGDPSTIDEQVYGVTGAMTSDVLYELDLQVGKIMDKLEEEGIADNTLVIFTSDNGALWPNVTHYGDPGHDNNGPLRDYKASVYEGGHRVPFIAKWGDGTQAGSIIPPGTVSDQLIVGHDWVATMYDLTGQSMEEDQALDSASLLSVFTGKRAEDDPVHEFILYQAGFAYDGAIREGSLVLVVDRNNEVTELYDLSTDLGQENNLIREEKYKDTITRLHQKFLKYNDHDNSTVMPRTTKAFRAD</sequence>
<comment type="caution">
    <text evidence="6">The sequence shown here is derived from an EMBL/GenBank/DDBJ whole genome shotgun (WGS) entry which is preliminary data.</text>
</comment>
<evidence type="ECO:0000256" key="1">
    <source>
        <dbReference type="ARBA" id="ARBA00008779"/>
    </source>
</evidence>
<dbReference type="GO" id="GO:0004065">
    <property type="term" value="F:arylsulfatase activity"/>
    <property type="evidence" value="ECO:0007669"/>
    <property type="project" value="TreeGrafter"/>
</dbReference>
<dbReference type="SUPFAM" id="SSF53649">
    <property type="entry name" value="Alkaline phosphatase-like"/>
    <property type="match status" value="1"/>
</dbReference>
<dbReference type="OrthoDB" id="9765065at2"/>
<evidence type="ECO:0000256" key="2">
    <source>
        <dbReference type="ARBA" id="ARBA00022723"/>
    </source>
</evidence>
<dbReference type="AlphaFoldDB" id="A0A3N0F4P3"/>
<dbReference type="InterPro" id="IPR024607">
    <property type="entry name" value="Sulfatase_CS"/>
</dbReference>
<organism evidence="6 7">
    <name type="scientific">Sinomicrobium pectinilyticum</name>
    <dbReference type="NCBI Taxonomy" id="1084421"/>
    <lineage>
        <taxon>Bacteria</taxon>
        <taxon>Pseudomonadati</taxon>
        <taxon>Bacteroidota</taxon>
        <taxon>Flavobacteriia</taxon>
        <taxon>Flavobacteriales</taxon>
        <taxon>Flavobacteriaceae</taxon>
        <taxon>Sinomicrobium</taxon>
    </lineage>
</organism>
<protein>
    <recommendedName>
        <fullName evidence="5">Sulfatase N-terminal domain-containing protein</fullName>
    </recommendedName>
</protein>
<keyword evidence="4" id="KW-0106">Calcium</keyword>
<dbReference type="InterPro" id="IPR017850">
    <property type="entry name" value="Alkaline_phosphatase_core_sf"/>
</dbReference>
<accession>A0A3N0F4P3</accession>
<dbReference type="Gene3D" id="3.40.720.10">
    <property type="entry name" value="Alkaline Phosphatase, subunit A"/>
    <property type="match status" value="1"/>
</dbReference>